<evidence type="ECO:0000256" key="1">
    <source>
        <dbReference type="SAM" id="Phobius"/>
    </source>
</evidence>
<proteinExistence type="predicted"/>
<keyword evidence="1" id="KW-0472">Membrane</keyword>
<feature type="transmembrane region" description="Helical" evidence="1">
    <location>
        <begin position="110"/>
        <end position="133"/>
    </location>
</feature>
<keyword evidence="1" id="KW-1133">Transmembrane helix</keyword>
<dbReference type="PROSITE" id="PS51108">
    <property type="entry name" value="PTS_EIID"/>
    <property type="match status" value="1"/>
</dbReference>
<sequence length="274" mass="30109">MTNSKETQNKLSKKDLKRISLRYLFGAQLGWNYERMMNVAYTNAISPAVRKLYDEDEDIKDILKTEMQFFNTSPFMNALILGMDLALQEKDGKDSKEAVAAVKTSLMGPFAAVGDSLFGSVLPAIFGALAAYMGLEGNPLGVIIWLIVAVAIAVMRYYQLPFAFRQGEKLLTNMQGLLSNLTEAATLLGVFVVGGLVPTVVNVEVPFELNIGEAVVDIQADMLDQILPALVPIALVALAYWLLGRDKLNSTKVIWIFLFLSIILYAVGFLDVMG</sequence>
<dbReference type="PANTHER" id="PTHR32502:SF26">
    <property type="entry name" value="PHOSPHOTRANSFERASE SYSTEM SUGAR-SPECIFIC EIID COMPONENT"/>
    <property type="match status" value="1"/>
</dbReference>
<evidence type="ECO:0008006" key="4">
    <source>
        <dbReference type="Google" id="ProtNLM"/>
    </source>
</evidence>
<organism evidence="2 3">
    <name type="scientific">Alloiococcus otitis ATCC 51267</name>
    <dbReference type="NCBI Taxonomy" id="883081"/>
    <lineage>
        <taxon>Bacteria</taxon>
        <taxon>Bacillati</taxon>
        <taxon>Bacillota</taxon>
        <taxon>Bacilli</taxon>
        <taxon>Lactobacillales</taxon>
        <taxon>Carnobacteriaceae</taxon>
        <taxon>Alloiococcus</taxon>
    </lineage>
</organism>
<dbReference type="Pfam" id="PF03613">
    <property type="entry name" value="EIID-AGA"/>
    <property type="match status" value="1"/>
</dbReference>
<protein>
    <recommendedName>
        <fullName evidence="4">PTS system mannose/fructose/sorbose family IID component</fullName>
    </recommendedName>
</protein>
<dbReference type="EMBL" id="AGXA01000013">
    <property type="protein sequence ID" value="EKU93918.1"/>
    <property type="molecule type" value="Genomic_DNA"/>
</dbReference>
<accession>K9EBA0</accession>
<dbReference type="AlphaFoldDB" id="K9EBA0"/>
<comment type="caution">
    <text evidence="2">The sequence shown here is derived from an EMBL/GenBank/DDBJ whole genome shotgun (WGS) entry which is preliminary data.</text>
</comment>
<dbReference type="RefSeq" id="WP_003777238.1">
    <property type="nucleotide sequence ID" value="NZ_JH992958.1"/>
</dbReference>
<keyword evidence="1" id="KW-0812">Transmembrane</keyword>
<dbReference type="GO" id="GO:0009401">
    <property type="term" value="P:phosphoenolpyruvate-dependent sugar phosphotransferase system"/>
    <property type="evidence" value="ECO:0007669"/>
    <property type="project" value="InterPro"/>
</dbReference>
<dbReference type="eggNOG" id="COG3716">
    <property type="taxonomic scope" value="Bacteria"/>
</dbReference>
<dbReference type="InterPro" id="IPR004704">
    <property type="entry name" value="PTS_IID_man"/>
</dbReference>
<feature type="transmembrane region" description="Helical" evidence="1">
    <location>
        <begin position="139"/>
        <end position="158"/>
    </location>
</feature>
<reference evidence="2 3" key="1">
    <citation type="submission" date="2012-09" db="EMBL/GenBank/DDBJ databases">
        <title>The Genome Sequence of Alloiococcus otitis ATCC 51267.</title>
        <authorList>
            <consortium name="The Broad Institute Genome Sequencing Platform"/>
            <person name="Earl A."/>
            <person name="Ward D."/>
            <person name="Feldgarden M."/>
            <person name="Gevers D."/>
            <person name="Huys G."/>
            <person name="Walker B."/>
            <person name="Young S.K."/>
            <person name="Zeng Q."/>
            <person name="Gargeya S."/>
            <person name="Fitzgerald M."/>
            <person name="Haas B."/>
            <person name="Abouelleil A."/>
            <person name="Alvarado L."/>
            <person name="Arachchi H.M."/>
            <person name="Berlin A.M."/>
            <person name="Chapman S.B."/>
            <person name="Goldberg J."/>
            <person name="Griggs A."/>
            <person name="Gujja S."/>
            <person name="Hansen M."/>
            <person name="Howarth C."/>
            <person name="Imamovic A."/>
            <person name="Larimer J."/>
            <person name="McCowen C."/>
            <person name="Montmayeur A."/>
            <person name="Murphy C."/>
            <person name="Neiman D."/>
            <person name="Pearson M."/>
            <person name="Priest M."/>
            <person name="Roberts A."/>
            <person name="Saif S."/>
            <person name="Shea T."/>
            <person name="Sisk P."/>
            <person name="Sykes S."/>
            <person name="Wortman J."/>
            <person name="Nusbaum C."/>
            <person name="Birren B."/>
        </authorList>
    </citation>
    <scope>NUCLEOTIDE SEQUENCE [LARGE SCALE GENOMIC DNA]</scope>
    <source>
        <strain evidence="2 3">ATCC 51267</strain>
    </source>
</reference>
<name>K9EBA0_9LACT</name>
<dbReference type="OrthoDB" id="9795582at2"/>
<dbReference type="InterPro" id="IPR050303">
    <property type="entry name" value="GatZ_KbaZ_carbometab"/>
</dbReference>
<evidence type="ECO:0000313" key="2">
    <source>
        <dbReference type="EMBL" id="EKU93918.1"/>
    </source>
</evidence>
<gene>
    <name evidence="2" type="ORF">HMPREF9698_00595</name>
</gene>
<dbReference type="PATRIC" id="fig|883081.3.peg.593"/>
<evidence type="ECO:0000313" key="3">
    <source>
        <dbReference type="Proteomes" id="UP000009875"/>
    </source>
</evidence>
<keyword evidence="3" id="KW-1185">Reference proteome</keyword>
<dbReference type="Proteomes" id="UP000009875">
    <property type="component" value="Unassembled WGS sequence"/>
</dbReference>
<feature type="transmembrane region" description="Helical" evidence="1">
    <location>
        <begin position="226"/>
        <end position="243"/>
    </location>
</feature>
<dbReference type="PANTHER" id="PTHR32502">
    <property type="entry name" value="N-ACETYLGALACTOSAMINE PERMEASE II COMPONENT-RELATED"/>
    <property type="match status" value="1"/>
</dbReference>
<dbReference type="STRING" id="883081.HMPREF9698_00595"/>
<dbReference type="HOGENOM" id="CLU_060742_1_1_9"/>
<dbReference type="GO" id="GO:0005886">
    <property type="term" value="C:plasma membrane"/>
    <property type="evidence" value="ECO:0007669"/>
    <property type="project" value="TreeGrafter"/>
</dbReference>
<feature type="transmembrane region" description="Helical" evidence="1">
    <location>
        <begin position="178"/>
        <end position="201"/>
    </location>
</feature>
<feature type="transmembrane region" description="Helical" evidence="1">
    <location>
        <begin position="255"/>
        <end position="273"/>
    </location>
</feature>